<sequence>MAHLLSIVVPCYNEEKTVETFYSEVMKVKKQLDLVEFEFIFINDGSTDNTLKKLKALELKDPKQVKFLSFSRNFGKEAALYAGLNYAKGDYITVMDADLQDPPSLLPEMFSLIQEGTYDCIGTRRISREGEPKIRSFFAKKFYKIINKISDVNIVDGARDFRLMTRQMVDAILELKEYNRFSKGLFSWVGFETYYLEYENIERKSGQSSWSFWQLFVYSLDGIIAFSEFPLVISAFIGIISFVVSIIALLFFFVRAAIFGDPTTGWPSLVCIILALGGLQLFCLGIVGQYLGKTFLETKRRPIYILKDKSDSFNQE</sequence>
<dbReference type="Gene3D" id="3.90.550.10">
    <property type="entry name" value="Spore Coat Polysaccharide Biosynthesis Protein SpsA, Chain A"/>
    <property type="match status" value="1"/>
</dbReference>
<evidence type="ECO:0000313" key="3">
    <source>
        <dbReference type="EMBL" id="MBO0476890.1"/>
    </source>
</evidence>
<reference evidence="3 4" key="1">
    <citation type="submission" date="2021-03" db="EMBL/GenBank/DDBJ databases">
        <title>Enterococcal diversity collection.</title>
        <authorList>
            <person name="Gilmore M.S."/>
            <person name="Schwartzman J."/>
            <person name="Van Tyne D."/>
            <person name="Martin M."/>
            <person name="Earl A.M."/>
            <person name="Manson A.L."/>
            <person name="Straub T."/>
            <person name="Salamzade R."/>
            <person name="Saavedra J."/>
            <person name="Lebreton F."/>
            <person name="Prichula J."/>
            <person name="Schaufler K."/>
            <person name="Gaca A."/>
            <person name="Sgardioli B."/>
            <person name="Wagenaar J."/>
            <person name="Strong T."/>
        </authorList>
    </citation>
    <scope>NUCLEOTIDE SEQUENCE [LARGE SCALE GENOMIC DNA]</scope>
    <source>
        <strain evidence="3 4">DIV0080</strain>
    </source>
</reference>
<dbReference type="SUPFAM" id="SSF53448">
    <property type="entry name" value="Nucleotide-diphospho-sugar transferases"/>
    <property type="match status" value="1"/>
</dbReference>
<proteinExistence type="predicted"/>
<accession>A0ABS3HT07</accession>
<keyword evidence="1" id="KW-1133">Transmembrane helix</keyword>
<evidence type="ECO:0000313" key="4">
    <source>
        <dbReference type="Proteomes" id="UP000664857"/>
    </source>
</evidence>
<feature type="domain" description="Glycosyltransferase 2-like" evidence="2">
    <location>
        <begin position="6"/>
        <end position="172"/>
    </location>
</feature>
<dbReference type="CDD" id="cd04187">
    <property type="entry name" value="DPM1_like_bac"/>
    <property type="match status" value="1"/>
</dbReference>
<gene>
    <name evidence="3" type="ORF">DOK76_07395</name>
</gene>
<evidence type="ECO:0000256" key="1">
    <source>
        <dbReference type="SAM" id="Phobius"/>
    </source>
</evidence>
<feature type="transmembrane region" description="Helical" evidence="1">
    <location>
        <begin position="229"/>
        <end position="254"/>
    </location>
</feature>
<keyword evidence="1" id="KW-0812">Transmembrane</keyword>
<feature type="transmembrane region" description="Helical" evidence="1">
    <location>
        <begin position="266"/>
        <end position="291"/>
    </location>
</feature>
<dbReference type="InterPro" id="IPR001173">
    <property type="entry name" value="Glyco_trans_2-like"/>
</dbReference>
<dbReference type="PANTHER" id="PTHR48090:SF8">
    <property type="entry name" value="GLYCOSYLTRANSFERASE CSBB-RELATED"/>
    <property type="match status" value="1"/>
</dbReference>
<evidence type="ECO:0000259" key="2">
    <source>
        <dbReference type="Pfam" id="PF00535"/>
    </source>
</evidence>
<keyword evidence="4" id="KW-1185">Reference proteome</keyword>
<protein>
    <submittedName>
        <fullName evidence="3">Glycosyltransferase family 2 protein</fullName>
    </submittedName>
</protein>
<dbReference type="PANTHER" id="PTHR48090">
    <property type="entry name" value="UNDECAPRENYL-PHOSPHATE 4-DEOXY-4-FORMAMIDO-L-ARABINOSE TRANSFERASE-RELATED"/>
    <property type="match status" value="1"/>
</dbReference>
<dbReference type="RefSeq" id="WP_206966340.1">
    <property type="nucleotide sequence ID" value="NZ_JAFLVX010000018.1"/>
</dbReference>
<dbReference type="Pfam" id="PF00535">
    <property type="entry name" value="Glycos_transf_2"/>
    <property type="match status" value="1"/>
</dbReference>
<keyword evidence="1" id="KW-0472">Membrane</keyword>
<name>A0ABS3HT07_9ENTE</name>
<dbReference type="Proteomes" id="UP000664857">
    <property type="component" value="Unassembled WGS sequence"/>
</dbReference>
<comment type="caution">
    <text evidence="3">The sequence shown here is derived from an EMBL/GenBank/DDBJ whole genome shotgun (WGS) entry which is preliminary data.</text>
</comment>
<dbReference type="InterPro" id="IPR050256">
    <property type="entry name" value="Glycosyltransferase_2"/>
</dbReference>
<dbReference type="InterPro" id="IPR029044">
    <property type="entry name" value="Nucleotide-diphossugar_trans"/>
</dbReference>
<organism evidence="3 4">
    <name type="scientific">Candidatus Vagococcus giribetii</name>
    <dbReference type="NCBI Taxonomy" id="2230876"/>
    <lineage>
        <taxon>Bacteria</taxon>
        <taxon>Bacillati</taxon>
        <taxon>Bacillota</taxon>
        <taxon>Bacilli</taxon>
        <taxon>Lactobacillales</taxon>
        <taxon>Enterococcaceae</taxon>
        <taxon>Vagococcus</taxon>
    </lineage>
</organism>
<dbReference type="EMBL" id="JAFLVX010000018">
    <property type="protein sequence ID" value="MBO0476890.1"/>
    <property type="molecule type" value="Genomic_DNA"/>
</dbReference>